<accession>A0A4Y6PY58</accession>
<dbReference type="EMBL" id="CP041186">
    <property type="protein sequence ID" value="QDG53246.1"/>
    <property type="molecule type" value="Genomic_DNA"/>
</dbReference>
<dbReference type="Proteomes" id="UP000315995">
    <property type="component" value="Chromosome"/>
</dbReference>
<sequence>MGDIDLEIRKLAAFADGKPFGQISIGDQEAAVNEVLPFKVESVGDVTVKRLLQFDQYGRLTSIKIEASNRAADLGDTFSNVITMVRDAQGEADSLTETEATWTESEDPRVEIVVSRIESQGGEWVYLTRSIPYDTALAPPPWAELPPDCETLLDWSQLAAAPPLGLGLEPAIDFSSEPGWENRSIAGPYGTTTAFTHEVTLADSPEGRALRTVKLTDGKVTSVGFTVSARDADLLGEVAASVIRILSSAFGEPRADDEFSIFETDTRRATLNVGTLLSAEQIESIVGGAEPDTVGSEELDKVQVDISVK</sequence>
<name>A0A4Y6PY58_PERCE</name>
<evidence type="ECO:0000313" key="2">
    <source>
        <dbReference type="Proteomes" id="UP000315995"/>
    </source>
</evidence>
<dbReference type="AlphaFoldDB" id="A0A4Y6PY58"/>
<proteinExistence type="predicted"/>
<evidence type="ECO:0000313" key="1">
    <source>
        <dbReference type="EMBL" id="QDG53246.1"/>
    </source>
</evidence>
<keyword evidence="2" id="KW-1185">Reference proteome</keyword>
<protein>
    <submittedName>
        <fullName evidence="1">Uncharacterized protein</fullName>
    </submittedName>
</protein>
<reference evidence="1 2" key="1">
    <citation type="submission" date="2019-06" db="EMBL/GenBank/DDBJ databases">
        <title>Persicimonas caeni gen. nov., sp. nov., a predatory bacterium isolated from solar saltern.</title>
        <authorList>
            <person name="Wang S."/>
        </authorList>
    </citation>
    <scope>NUCLEOTIDE SEQUENCE [LARGE SCALE GENOMIC DNA]</scope>
    <source>
        <strain evidence="1 2">YN101</strain>
    </source>
</reference>
<organism evidence="1 2">
    <name type="scientific">Persicimonas caeni</name>
    <dbReference type="NCBI Taxonomy" id="2292766"/>
    <lineage>
        <taxon>Bacteria</taxon>
        <taxon>Deltaproteobacteria</taxon>
        <taxon>Bradymonadales</taxon>
        <taxon>Bradymonadaceae</taxon>
        <taxon>Persicimonas</taxon>
    </lineage>
</organism>
<gene>
    <name evidence="1" type="ORF">FIV42_21600</name>
</gene>
<accession>A0A5B8YAW8</accession>
<dbReference type="RefSeq" id="WP_141199707.1">
    <property type="nucleotide sequence ID" value="NZ_CP041186.1"/>
</dbReference>